<dbReference type="InterPro" id="IPR057102">
    <property type="entry name" value="NCTSP_N"/>
</dbReference>
<evidence type="ECO:0000256" key="1">
    <source>
        <dbReference type="SAM" id="MobiDB-lite"/>
    </source>
</evidence>
<feature type="compositionally biased region" description="Low complexity" evidence="1">
    <location>
        <begin position="36"/>
        <end position="49"/>
    </location>
</feature>
<comment type="caution">
    <text evidence="4">The sequence shown here is derived from an EMBL/GenBank/DDBJ whole genome shotgun (WGS) entry which is preliminary data.</text>
</comment>
<feature type="region of interest" description="Disordered" evidence="1">
    <location>
        <begin position="31"/>
        <end position="52"/>
    </location>
</feature>
<evidence type="ECO:0000313" key="4">
    <source>
        <dbReference type="EMBL" id="MBE6501468.1"/>
    </source>
</evidence>
<organism evidence="4 5">
    <name type="scientific">Methanobrevibacter thaueri</name>
    <dbReference type="NCBI Taxonomy" id="190975"/>
    <lineage>
        <taxon>Archaea</taxon>
        <taxon>Methanobacteriati</taxon>
        <taxon>Methanobacteriota</taxon>
        <taxon>Methanomada group</taxon>
        <taxon>Methanobacteria</taxon>
        <taxon>Methanobacteriales</taxon>
        <taxon>Methanobacteriaceae</taxon>
        <taxon>Methanobrevibacter</taxon>
    </lineage>
</organism>
<evidence type="ECO:0000313" key="5">
    <source>
        <dbReference type="Proteomes" id="UP000783037"/>
    </source>
</evidence>
<proteinExistence type="predicted"/>
<feature type="domain" description="Non-contractile tail sheath N-terminal" evidence="2">
    <location>
        <begin position="82"/>
        <end position="261"/>
    </location>
</feature>
<dbReference type="RefSeq" id="WP_303738576.1">
    <property type="nucleotide sequence ID" value="NZ_SUTK01000010.1"/>
</dbReference>
<dbReference type="AlphaFoldDB" id="A0A8T3VFU8"/>
<dbReference type="Pfam" id="PF23845">
    <property type="entry name" value="TIM-barrel_NCTSP"/>
    <property type="match status" value="1"/>
</dbReference>
<evidence type="ECO:0008006" key="6">
    <source>
        <dbReference type="Google" id="ProtNLM"/>
    </source>
</evidence>
<dbReference type="InterPro" id="IPR013783">
    <property type="entry name" value="Ig-like_fold"/>
</dbReference>
<evidence type="ECO:0000259" key="2">
    <source>
        <dbReference type="Pfam" id="PF23844"/>
    </source>
</evidence>
<feature type="domain" description="Non-contractile tail sheath TIM barrel" evidence="3">
    <location>
        <begin position="276"/>
        <end position="637"/>
    </location>
</feature>
<protein>
    <recommendedName>
        <fullName evidence="6">Bacterial Ig-like domain (Group 1)</fullName>
    </recommendedName>
</protein>
<dbReference type="InterPro" id="IPR057122">
    <property type="entry name" value="TIM-barrel_NCTSP"/>
</dbReference>
<gene>
    <name evidence="4" type="ORF">E7Z79_03400</name>
</gene>
<accession>A0A8T3VFU8</accession>
<dbReference type="Pfam" id="PF23844">
    <property type="entry name" value="NCTSP_N"/>
    <property type="match status" value="1"/>
</dbReference>
<reference evidence="4" key="1">
    <citation type="submission" date="2019-04" db="EMBL/GenBank/DDBJ databases">
        <title>Evolution of Biomass-Degrading Anaerobic Consortia Revealed by Metagenomics.</title>
        <authorList>
            <person name="Peng X."/>
        </authorList>
    </citation>
    <scope>NUCLEOTIDE SEQUENCE</scope>
    <source>
        <strain evidence="4">SIG18</strain>
    </source>
</reference>
<evidence type="ECO:0000259" key="3">
    <source>
        <dbReference type="Pfam" id="PF23845"/>
    </source>
</evidence>
<dbReference type="Proteomes" id="UP000783037">
    <property type="component" value="Unassembled WGS sequence"/>
</dbReference>
<dbReference type="EMBL" id="SUTK01000010">
    <property type="protein sequence ID" value="MBE6501468.1"/>
    <property type="molecule type" value="Genomic_DNA"/>
</dbReference>
<sequence>MKIFKILMVCILLIMMIGTVNAADNAVQNDTESLDDSSNLLNSESNGDDFYITQNESDENAVNSNGIENNDETTYDNRYYLFRGDCWTTNNNFESSASVTSETPSDLTVTGTFRTENDIVGLYWNSEDPIQHPYISYGNRSDYSGVTLDFDYEMTGCMDFSNSRINIIIAANTGETYFITMNRFIENHHISIDFDNLTLLPGNSYIDRNGQGVIVDRETRLDVTNLKSIMLSLLPSNFVESGSQYRITENENFTCKISNITVGNGEISNEQLPLSPHQYRICEDYDDIYNLNPMRISKEMRKLGYVGWVDLYIGASYFYEKSGIAGDVITDMGFNHNRTEKMVLNKDVPLNTAFRAWLDCYSRELKKNGVENLIISLSMENMQCPQSWRQMDANGNFAMTGWSPSTFFYSPCHEDVIPYMQKVSEACLDIIVGNGFKPILQMGESWWWWSENQQPNQPPCFYDNSTKAKYLAEHGTALPEYYNVWESEYDRSVMNWLNQQLVHYSDALREVVKGEKYIDGLYMALFFPPSVTDADRVPPMMIDANYLVDAYSPSKLDILQIEDYDWVISENPHHQEAYTIGQELGFSADRLHYFGGFVENPEYADQYWKLINQSMDDALEKGFEEVFVWAGLQVRRDNKIIGHDEDKILSGLTSPTVTSPDYVSVDEKFRIAIHANEWVNGTLNVYDYSNGEKGILLASDAITNGISSVELSSKTTGLNKFYLDFDTSGGEYHLIEGVYVIENSENITADLPTEVETGSSVNITFKAPDSPLNSLSISVDGNLPTYHQVENGEFTMAISNLPAGYHKISLKYYDQISGEAYSNTFKVNVGSGTVIEANNMTFTYNSNEKLVMYLKDSQGNALKGNEIAVNLNGMNHTATTDDEGKATLTIDLIPGEYTAEISFSGASGYLSSLANARITINKIDSQLIAPSISTTYNVAKNLVVTLKDDKGNVLSGKTVTVNLNGKVYNKITDAKGQIKISVSLPAKEYSAKITFAGSDIYKSSAKTIKVTVKKATPKLIASSKKFKAKSKSKKVTVTFKNNKGKAMKKVKLTLKVKGKTYKATTNAKGKATFNLKKLTKKGKYSAVFKYSGSSNYKQASKKIRVTIK</sequence>
<name>A0A8T3VFU8_9EURY</name>
<dbReference type="Gene3D" id="2.60.40.10">
    <property type="entry name" value="Immunoglobulins"/>
    <property type="match status" value="1"/>
</dbReference>